<keyword evidence="2" id="KW-1185">Reference proteome</keyword>
<dbReference type="Proteomes" id="UP000187455">
    <property type="component" value="Unassembled WGS sequence"/>
</dbReference>
<organism evidence="1 2">
    <name type="scientific">Smittium mucronatum</name>
    <dbReference type="NCBI Taxonomy" id="133383"/>
    <lineage>
        <taxon>Eukaryota</taxon>
        <taxon>Fungi</taxon>
        <taxon>Fungi incertae sedis</taxon>
        <taxon>Zoopagomycota</taxon>
        <taxon>Kickxellomycotina</taxon>
        <taxon>Harpellomycetes</taxon>
        <taxon>Harpellales</taxon>
        <taxon>Legeriomycetaceae</taxon>
        <taxon>Smittium</taxon>
    </lineage>
</organism>
<accession>A0A1R0H5S1</accession>
<reference evidence="1 2" key="1">
    <citation type="journal article" date="2016" name="Mol. Biol. Evol.">
        <title>Genome-Wide Survey of Gut Fungi (Harpellales) Reveals the First Horizontally Transferred Ubiquitin Gene from a Mosquito Host.</title>
        <authorList>
            <person name="Wang Y."/>
            <person name="White M.M."/>
            <person name="Kvist S."/>
            <person name="Moncalvo J.M."/>
        </authorList>
    </citation>
    <scope>NUCLEOTIDE SEQUENCE [LARGE SCALE GENOMIC DNA]</scope>
    <source>
        <strain evidence="1 2">ALG-7-W6</strain>
    </source>
</reference>
<evidence type="ECO:0000313" key="1">
    <source>
        <dbReference type="EMBL" id="OLY84438.1"/>
    </source>
</evidence>
<name>A0A1R0H5S1_9FUNG</name>
<dbReference type="EMBL" id="LSSL01000497">
    <property type="protein sequence ID" value="OLY84438.1"/>
    <property type="molecule type" value="Genomic_DNA"/>
</dbReference>
<feature type="non-terminal residue" evidence="1">
    <location>
        <position position="12"/>
    </location>
</feature>
<comment type="caution">
    <text evidence="1">The sequence shown here is derived from an EMBL/GenBank/DDBJ whole genome shotgun (WGS) entry which is preliminary data.</text>
</comment>
<proteinExistence type="predicted"/>
<gene>
    <name evidence="1" type="ORF">AYI68_g1399</name>
</gene>
<protein>
    <submittedName>
        <fullName evidence="1">Uncharacterized protein</fullName>
    </submittedName>
</protein>
<evidence type="ECO:0000313" key="2">
    <source>
        <dbReference type="Proteomes" id="UP000187455"/>
    </source>
</evidence>
<sequence>MQNTSSNIREII</sequence>